<dbReference type="RefSeq" id="WP_175464253.1">
    <property type="nucleotide sequence ID" value="NZ_CAJHDV010000007.1"/>
</dbReference>
<keyword evidence="1 2" id="KW-0238">DNA-binding</keyword>
<dbReference type="InterPro" id="IPR000424">
    <property type="entry name" value="Primosome_PriB/ssb"/>
</dbReference>
<evidence type="ECO:0000256" key="2">
    <source>
        <dbReference type="PROSITE-ProRule" id="PRU00252"/>
    </source>
</evidence>
<reference evidence="3" key="1">
    <citation type="submission" date="2021-06" db="EMBL/GenBank/DDBJ databases">
        <title>A collection of bacterial strains from the Burkholderia cepacia Research Laboratory and Repository.</title>
        <authorList>
            <person name="Lipuma J."/>
            <person name="Spilker T."/>
        </authorList>
    </citation>
    <scope>NUCLEOTIDE SEQUENCE</scope>
    <source>
        <strain evidence="3">AU37435</strain>
    </source>
</reference>
<sequence length="343" mass="37738">MVEQLVAGTLYGKAVHRIGDDGKAFVTATVRSFTNERERLFVTVITFVDAAKAALLELDDGDAVALVGEFTTGAWLDEHGVGRPALDLVANAVLTAGTNRRKRKAATAKVVAGSTSITATRASPPRRDPPQVPFHTVEEAKENAVLLSRAFRFCSLRYADDGGFPNPERTRDVMAQAFGCLNWSDLASSIDGGSPGPYFDSIPAEASWGTPAAYAEHVHRELTPSLLVLLVYVDEGAKSQMASLYRTYESNEHRIQAALKYSAFGCSPQMRKKAEASLNSMPYRTVDQWSRLQLLERGRSNVTRYAKGWRSDRRKAFEWSYEAERCLILGLPVPKKPHGVNVD</sequence>
<dbReference type="Gene3D" id="2.40.50.140">
    <property type="entry name" value="Nucleic acid-binding proteins"/>
    <property type="match status" value="1"/>
</dbReference>
<dbReference type="Proteomes" id="UP001196915">
    <property type="component" value="Unassembled WGS sequence"/>
</dbReference>
<evidence type="ECO:0000256" key="1">
    <source>
        <dbReference type="ARBA" id="ARBA00023125"/>
    </source>
</evidence>
<dbReference type="AlphaFoldDB" id="A0AAP2MSD5"/>
<protein>
    <recommendedName>
        <fullName evidence="5">Single-stranded DNA-binding protein</fullName>
    </recommendedName>
</protein>
<evidence type="ECO:0000313" key="3">
    <source>
        <dbReference type="EMBL" id="MBU9360719.1"/>
    </source>
</evidence>
<comment type="caution">
    <text evidence="3">The sequence shown here is derived from an EMBL/GenBank/DDBJ whole genome shotgun (WGS) entry which is preliminary data.</text>
</comment>
<gene>
    <name evidence="3" type="ORF">KTE52_30820</name>
</gene>
<dbReference type="EMBL" id="JAHPMX010000035">
    <property type="protein sequence ID" value="MBU9360719.1"/>
    <property type="molecule type" value="Genomic_DNA"/>
</dbReference>
<evidence type="ECO:0000313" key="4">
    <source>
        <dbReference type="Proteomes" id="UP001196915"/>
    </source>
</evidence>
<dbReference type="GO" id="GO:0003697">
    <property type="term" value="F:single-stranded DNA binding"/>
    <property type="evidence" value="ECO:0007669"/>
    <property type="project" value="InterPro"/>
</dbReference>
<proteinExistence type="predicted"/>
<name>A0AAP2MSD5_9BURK</name>
<organism evidence="3 4">
    <name type="scientific">Burkholderia multivorans</name>
    <dbReference type="NCBI Taxonomy" id="87883"/>
    <lineage>
        <taxon>Bacteria</taxon>
        <taxon>Pseudomonadati</taxon>
        <taxon>Pseudomonadota</taxon>
        <taxon>Betaproteobacteria</taxon>
        <taxon>Burkholderiales</taxon>
        <taxon>Burkholderiaceae</taxon>
        <taxon>Burkholderia</taxon>
        <taxon>Burkholderia cepacia complex</taxon>
    </lineage>
</organism>
<dbReference type="InterPro" id="IPR012340">
    <property type="entry name" value="NA-bd_OB-fold"/>
</dbReference>
<evidence type="ECO:0008006" key="5">
    <source>
        <dbReference type="Google" id="ProtNLM"/>
    </source>
</evidence>
<accession>A0AAP2MSD5</accession>
<dbReference type="PROSITE" id="PS50935">
    <property type="entry name" value="SSB"/>
    <property type="match status" value="1"/>
</dbReference>
<dbReference type="SUPFAM" id="SSF50249">
    <property type="entry name" value="Nucleic acid-binding proteins"/>
    <property type="match status" value="1"/>
</dbReference>